<keyword evidence="2" id="KW-0963">Cytoplasm</keyword>
<gene>
    <name evidence="6" type="primary">PRS7</name>
    <name evidence="6" type="ORF">A0H76_2174</name>
</gene>
<evidence type="ECO:0000259" key="5">
    <source>
        <dbReference type="Pfam" id="PF21236"/>
    </source>
</evidence>
<evidence type="ECO:0000313" key="6">
    <source>
        <dbReference type="EMBL" id="ORE00129.1"/>
    </source>
</evidence>
<dbReference type="Gene3D" id="3.40.50.300">
    <property type="entry name" value="P-loop containing nucleotide triphosphate hydrolases"/>
    <property type="match status" value="1"/>
</dbReference>
<dbReference type="InterPro" id="IPR012340">
    <property type="entry name" value="NA-bd_OB-fold"/>
</dbReference>
<dbReference type="SUPFAM" id="SSF52540">
    <property type="entry name" value="P-loop containing nucleoside triphosphate hydrolases"/>
    <property type="match status" value="1"/>
</dbReference>
<dbReference type="GO" id="GO:0005524">
    <property type="term" value="F:ATP binding"/>
    <property type="evidence" value="ECO:0007669"/>
    <property type="project" value="UniProtKB-KW"/>
</dbReference>
<accession>A0A1X0QK27</accession>
<evidence type="ECO:0000313" key="7">
    <source>
        <dbReference type="Proteomes" id="UP000192501"/>
    </source>
</evidence>
<keyword evidence="3" id="KW-0547">Nucleotide-binding</keyword>
<dbReference type="EMBL" id="LTAI01000060">
    <property type="protein sequence ID" value="ORE00129.1"/>
    <property type="molecule type" value="Genomic_DNA"/>
</dbReference>
<feature type="domain" description="26S proteasome regulatory subunit 7-like OB" evidence="5">
    <location>
        <begin position="73"/>
        <end position="138"/>
    </location>
</feature>
<reference evidence="6 7" key="1">
    <citation type="journal article" date="2017" name="Environ. Microbiol.">
        <title>Decay of the glycolytic pathway and adaptation to intranuclear parasitism within Enterocytozoonidae microsporidia.</title>
        <authorList>
            <person name="Wiredu Boakye D."/>
            <person name="Jaroenlak P."/>
            <person name="Prachumwat A."/>
            <person name="Williams T.A."/>
            <person name="Bateman K.S."/>
            <person name="Itsathitphaisarn O."/>
            <person name="Sritunyalucksana K."/>
            <person name="Paszkiewicz K.H."/>
            <person name="Moore K.A."/>
            <person name="Stentiford G.D."/>
            <person name="Williams B.A."/>
        </authorList>
    </citation>
    <scope>NUCLEOTIDE SEQUENCE [LARGE SCALE GENOMIC DNA]</scope>
    <source>
        <strain evidence="7">canceri</strain>
    </source>
</reference>
<sequence>MSLQESLTSLDENEVERVMNLNKNYYNDSIFETENDIRALQDKINLVLGTKEVETGLAPPSMWDIPADKNVFSKDPALQVCKLIKIISGETDIKYMISIRQMAKFIVGKSKKLDENEISEGMRIGVDKVKYSLVLPLPRKIDSTVTLMQIEEKPEVTYADIGGCKNEIEKIREVVEKPLLNPEKFIELGIDPPKGILLY</sequence>
<evidence type="ECO:0000256" key="3">
    <source>
        <dbReference type="ARBA" id="ARBA00022741"/>
    </source>
</evidence>
<proteinExistence type="predicted"/>
<organism evidence="6 7">
    <name type="scientific">Hepatospora eriocheir</name>
    <dbReference type="NCBI Taxonomy" id="1081669"/>
    <lineage>
        <taxon>Eukaryota</taxon>
        <taxon>Fungi</taxon>
        <taxon>Fungi incertae sedis</taxon>
        <taxon>Microsporidia</taxon>
        <taxon>Hepatosporidae</taxon>
        <taxon>Hepatospora</taxon>
    </lineage>
</organism>
<dbReference type="VEuPathDB" id="MicrosporidiaDB:A0H76_2174"/>
<dbReference type="Proteomes" id="UP000192501">
    <property type="component" value="Unassembled WGS sequence"/>
</dbReference>
<dbReference type="InterPro" id="IPR027417">
    <property type="entry name" value="P-loop_NTPase"/>
</dbReference>
<keyword evidence="4" id="KW-0067">ATP-binding</keyword>
<name>A0A1X0QK27_9MICR</name>
<dbReference type="Gene3D" id="2.40.50.140">
    <property type="entry name" value="Nucleic acid-binding proteins"/>
    <property type="match status" value="1"/>
</dbReference>
<dbReference type="AlphaFoldDB" id="A0A1X0QK27"/>
<comment type="caution">
    <text evidence="6">The sequence shown here is derived from an EMBL/GenBank/DDBJ whole genome shotgun (WGS) entry which is preliminary data.</text>
</comment>
<dbReference type="InterPro" id="IPR048723">
    <property type="entry name" value="OB_PRS7"/>
</dbReference>
<dbReference type="Pfam" id="PF21236">
    <property type="entry name" value="OB_PRS7"/>
    <property type="match status" value="1"/>
</dbReference>
<dbReference type="InterPro" id="IPR050221">
    <property type="entry name" value="26S_Proteasome_ATPase"/>
</dbReference>
<dbReference type="PANTHER" id="PTHR23073">
    <property type="entry name" value="26S PROTEASOME REGULATORY SUBUNIT"/>
    <property type="match status" value="1"/>
</dbReference>
<dbReference type="GO" id="GO:0005737">
    <property type="term" value="C:cytoplasm"/>
    <property type="evidence" value="ECO:0007669"/>
    <property type="project" value="UniProtKB-SubCell"/>
</dbReference>
<evidence type="ECO:0000256" key="2">
    <source>
        <dbReference type="ARBA" id="ARBA00022490"/>
    </source>
</evidence>
<comment type="subcellular location">
    <subcellularLocation>
        <location evidence="1">Cytoplasm</location>
    </subcellularLocation>
</comment>
<evidence type="ECO:0000256" key="4">
    <source>
        <dbReference type="ARBA" id="ARBA00022840"/>
    </source>
</evidence>
<evidence type="ECO:0000256" key="1">
    <source>
        <dbReference type="ARBA" id="ARBA00004496"/>
    </source>
</evidence>
<protein>
    <submittedName>
        <fullName evidence="6">PRS7</fullName>
    </submittedName>
</protein>